<accession>A0ABD0VYC6</accession>
<dbReference type="GO" id="GO:0007155">
    <property type="term" value="P:cell adhesion"/>
    <property type="evidence" value="ECO:0007669"/>
    <property type="project" value="UniProtKB-KW"/>
</dbReference>
<keyword evidence="15 20" id="KW-0472">Membrane</keyword>
<gene>
    <name evidence="22" type="ORF">UPYG_G00345920</name>
</gene>
<dbReference type="Pfam" id="PF06365">
    <property type="entry name" value="CD34_antigen"/>
    <property type="match status" value="1"/>
</dbReference>
<evidence type="ECO:0000256" key="8">
    <source>
        <dbReference type="ARBA" id="ARBA00007029"/>
    </source>
</evidence>
<evidence type="ECO:0000256" key="13">
    <source>
        <dbReference type="ARBA" id="ARBA00022889"/>
    </source>
</evidence>
<evidence type="ECO:0000256" key="12">
    <source>
        <dbReference type="ARBA" id="ARBA00022729"/>
    </source>
</evidence>
<dbReference type="Proteomes" id="UP001557470">
    <property type="component" value="Unassembled WGS sequence"/>
</dbReference>
<feature type="region of interest" description="Disordered" evidence="19">
    <location>
        <begin position="203"/>
        <end position="298"/>
    </location>
</feature>
<keyword evidence="13" id="KW-0130">Cell adhesion</keyword>
<keyword evidence="14 20" id="KW-1133">Transmembrane helix</keyword>
<evidence type="ECO:0000256" key="17">
    <source>
        <dbReference type="ARBA" id="ARBA00023273"/>
    </source>
</evidence>
<dbReference type="GO" id="GO:0005902">
    <property type="term" value="C:microvillus"/>
    <property type="evidence" value="ECO:0007669"/>
    <property type="project" value="UniProtKB-SubCell"/>
</dbReference>
<dbReference type="GO" id="GO:0001726">
    <property type="term" value="C:ruffle"/>
    <property type="evidence" value="ECO:0007669"/>
    <property type="project" value="UniProtKB-SubCell"/>
</dbReference>
<dbReference type="PANTHER" id="PTHR12067:SF5">
    <property type="entry name" value="PODOCALYXIN"/>
    <property type="match status" value="1"/>
</dbReference>
<dbReference type="GO" id="GO:0030175">
    <property type="term" value="C:filopodium"/>
    <property type="evidence" value="ECO:0007669"/>
    <property type="project" value="UniProtKB-SubCell"/>
</dbReference>
<dbReference type="EMBL" id="JAGEUA010000011">
    <property type="protein sequence ID" value="KAL0962820.1"/>
    <property type="molecule type" value="Genomic_DNA"/>
</dbReference>
<evidence type="ECO:0000256" key="5">
    <source>
        <dbReference type="ARBA" id="ARBA00004479"/>
    </source>
</evidence>
<dbReference type="PANTHER" id="PTHR12067">
    <property type="entry name" value="PODOCALYXIN"/>
    <property type="match status" value="1"/>
</dbReference>
<feature type="compositionally biased region" description="Polar residues" evidence="19">
    <location>
        <begin position="79"/>
        <end position="94"/>
    </location>
</feature>
<keyword evidence="16" id="KW-0325">Glycoprotein</keyword>
<feature type="transmembrane region" description="Helical" evidence="20">
    <location>
        <begin position="362"/>
        <end position="385"/>
    </location>
</feature>
<evidence type="ECO:0000256" key="2">
    <source>
        <dbReference type="ARBA" id="ARBA00004221"/>
    </source>
</evidence>
<evidence type="ECO:0000313" key="23">
    <source>
        <dbReference type="Proteomes" id="UP001557470"/>
    </source>
</evidence>
<feature type="compositionally biased region" description="Basic and acidic residues" evidence="19">
    <location>
        <begin position="54"/>
        <end position="65"/>
    </location>
</feature>
<feature type="compositionally biased region" description="Low complexity" evidence="19">
    <location>
        <begin position="30"/>
        <end position="42"/>
    </location>
</feature>
<feature type="compositionally biased region" description="Low complexity" evidence="19">
    <location>
        <begin position="95"/>
        <end position="131"/>
    </location>
</feature>
<evidence type="ECO:0000256" key="1">
    <source>
        <dbReference type="ARBA" id="ARBA00004105"/>
    </source>
</evidence>
<keyword evidence="11 20" id="KW-0812">Transmembrane</keyword>
<dbReference type="InterPro" id="IPR013836">
    <property type="entry name" value="CD34/Podocalyxin"/>
</dbReference>
<organism evidence="22 23">
    <name type="scientific">Umbra pygmaea</name>
    <name type="common">Eastern mudminnow</name>
    <dbReference type="NCBI Taxonomy" id="75934"/>
    <lineage>
        <taxon>Eukaryota</taxon>
        <taxon>Metazoa</taxon>
        <taxon>Chordata</taxon>
        <taxon>Craniata</taxon>
        <taxon>Vertebrata</taxon>
        <taxon>Euteleostomi</taxon>
        <taxon>Actinopterygii</taxon>
        <taxon>Neopterygii</taxon>
        <taxon>Teleostei</taxon>
        <taxon>Protacanthopterygii</taxon>
        <taxon>Esociformes</taxon>
        <taxon>Umbridae</taxon>
        <taxon>Umbra</taxon>
    </lineage>
</organism>
<dbReference type="AlphaFoldDB" id="A0ABD0VYC6"/>
<evidence type="ECO:0000256" key="6">
    <source>
        <dbReference type="ARBA" id="ARBA00004486"/>
    </source>
</evidence>
<evidence type="ECO:0000256" key="11">
    <source>
        <dbReference type="ARBA" id="ARBA00022692"/>
    </source>
</evidence>
<evidence type="ECO:0000313" key="22">
    <source>
        <dbReference type="EMBL" id="KAL0962820.1"/>
    </source>
</evidence>
<evidence type="ECO:0000256" key="20">
    <source>
        <dbReference type="SAM" id="Phobius"/>
    </source>
</evidence>
<protein>
    <recommendedName>
        <fullName evidence="9">Podocalyxin</fullName>
    </recommendedName>
    <alternativeName>
        <fullName evidence="18">Podocalyxin-like protein 1</fullName>
    </alternativeName>
</protein>
<sequence length="459" mass="49250">MEMKNRITWTFLSLGLLLYTAQVKTNETTNTTTATPVSTVSQNTTTTGISENKPTIKNEDSKTTHEPTSTVTKTAPTTIDKNNTTVNGVNKQFSTTAPVEATPKTTAKATPTAPVEATPKATAEATPKATAGAQANSTANTITSPTANSSVKPATGTTTNPTVTQDKVTSSHPSMIVTTATTVTMSESTSTYTKTNIIAGPGWTAPGTTKSTSHTITQTSTDSPTEVNSQFQASTSVVNSHNTNPSMTPFLGPQSSSKPPSTPNPTVVESSSAPAITSIQREDTTPPDTFFMDKTDKGDQNKPKLVKLCQMMMSHFDNANCSLTLMGLKDNVIVDSIVIGRVAPSVINQFLSEPRVNDNTTLVAILTSCGALLAMILGLAIYASYHRKPYRKNHQQHLTEELQTVENGYHDNPTLEVMEVHPEMQEKKVALNGEFNDSWIVPIDNLLNQDMVDEEDTHL</sequence>
<feature type="region of interest" description="Disordered" evidence="19">
    <location>
        <begin position="30"/>
        <end position="171"/>
    </location>
</feature>
<feature type="compositionally biased region" description="Low complexity" evidence="19">
    <location>
        <begin position="155"/>
        <end position="164"/>
    </location>
</feature>
<evidence type="ECO:0000256" key="16">
    <source>
        <dbReference type="ARBA" id="ARBA00023180"/>
    </source>
</evidence>
<evidence type="ECO:0000256" key="19">
    <source>
        <dbReference type="SAM" id="MobiDB-lite"/>
    </source>
</evidence>
<evidence type="ECO:0000256" key="4">
    <source>
        <dbReference type="ARBA" id="ARBA00004466"/>
    </source>
</evidence>
<evidence type="ECO:0000256" key="10">
    <source>
        <dbReference type="ARBA" id="ARBA00022475"/>
    </source>
</evidence>
<dbReference type="InterPro" id="IPR017403">
    <property type="entry name" value="PODXL"/>
</dbReference>
<keyword evidence="10" id="KW-1003">Cell membrane</keyword>
<feature type="compositionally biased region" description="Polar residues" evidence="19">
    <location>
        <begin position="267"/>
        <end position="279"/>
    </location>
</feature>
<feature type="chain" id="PRO_5044757121" description="Podocalyxin" evidence="21">
    <location>
        <begin position="26"/>
        <end position="459"/>
    </location>
</feature>
<keyword evidence="12 21" id="KW-0732">Signal</keyword>
<evidence type="ECO:0000256" key="21">
    <source>
        <dbReference type="SAM" id="SignalP"/>
    </source>
</evidence>
<feature type="compositionally biased region" description="Polar residues" evidence="19">
    <location>
        <begin position="43"/>
        <end position="53"/>
    </location>
</feature>
<dbReference type="GO" id="GO:0030027">
    <property type="term" value="C:lamellipodium"/>
    <property type="evidence" value="ECO:0007669"/>
    <property type="project" value="UniProtKB-SubCell"/>
</dbReference>
<evidence type="ECO:0000256" key="9">
    <source>
        <dbReference type="ARBA" id="ARBA00017371"/>
    </source>
</evidence>
<feature type="signal peptide" evidence="21">
    <location>
        <begin position="1"/>
        <end position="25"/>
    </location>
</feature>
<keyword evidence="23" id="KW-1185">Reference proteome</keyword>
<dbReference type="GO" id="GO:0016324">
    <property type="term" value="C:apical plasma membrane"/>
    <property type="evidence" value="ECO:0007669"/>
    <property type="project" value="UniProtKB-SubCell"/>
</dbReference>
<feature type="compositionally biased region" description="Polar residues" evidence="19">
    <location>
        <begin position="133"/>
        <end position="152"/>
    </location>
</feature>
<feature type="compositionally biased region" description="Low complexity" evidence="19">
    <location>
        <begin position="208"/>
        <end position="223"/>
    </location>
</feature>
<evidence type="ECO:0000256" key="18">
    <source>
        <dbReference type="ARBA" id="ARBA00031141"/>
    </source>
</evidence>
<keyword evidence="17" id="KW-0966">Cell projection</keyword>
<name>A0ABD0VYC6_UMBPY</name>
<evidence type="ECO:0000256" key="3">
    <source>
        <dbReference type="ARBA" id="ARBA00004285"/>
    </source>
</evidence>
<reference evidence="22 23" key="1">
    <citation type="submission" date="2024-06" db="EMBL/GenBank/DDBJ databases">
        <authorList>
            <person name="Pan Q."/>
            <person name="Wen M."/>
            <person name="Jouanno E."/>
            <person name="Zahm M."/>
            <person name="Klopp C."/>
            <person name="Cabau C."/>
            <person name="Louis A."/>
            <person name="Berthelot C."/>
            <person name="Parey E."/>
            <person name="Roest Crollius H."/>
            <person name="Montfort J."/>
            <person name="Robinson-Rechavi M."/>
            <person name="Bouchez O."/>
            <person name="Lampietro C."/>
            <person name="Lopez Roques C."/>
            <person name="Donnadieu C."/>
            <person name="Postlethwait J."/>
            <person name="Bobe J."/>
            <person name="Verreycken H."/>
            <person name="Guiguen Y."/>
        </authorList>
    </citation>
    <scope>NUCLEOTIDE SEQUENCE [LARGE SCALE GENOMIC DNA]</scope>
    <source>
        <strain evidence="22">Up_M1</strain>
        <tissue evidence="22">Testis</tissue>
    </source>
</reference>
<evidence type="ECO:0000256" key="7">
    <source>
        <dbReference type="ARBA" id="ARBA00004510"/>
    </source>
</evidence>
<comment type="similarity">
    <text evidence="8">Belongs to the podocalyxin family.</text>
</comment>
<proteinExistence type="inferred from homology"/>
<dbReference type="GO" id="GO:0045121">
    <property type="term" value="C:membrane raft"/>
    <property type="evidence" value="ECO:0007669"/>
    <property type="project" value="UniProtKB-SubCell"/>
</dbReference>
<evidence type="ECO:0000256" key="15">
    <source>
        <dbReference type="ARBA" id="ARBA00023136"/>
    </source>
</evidence>
<evidence type="ECO:0000256" key="14">
    <source>
        <dbReference type="ARBA" id="ARBA00022989"/>
    </source>
</evidence>
<feature type="compositionally biased region" description="Polar residues" evidence="19">
    <location>
        <begin position="224"/>
        <end position="247"/>
    </location>
</feature>
<comment type="subcellular location">
    <subcellularLocation>
        <location evidence="2">Apical cell membrane</location>
    </subcellularLocation>
    <subcellularLocation>
        <location evidence="6">Cell projection</location>
        <location evidence="6">Filopodium</location>
    </subcellularLocation>
    <subcellularLocation>
        <location evidence="7">Cell projection</location>
        <location evidence="7">Lamellipodium</location>
    </subcellularLocation>
    <subcellularLocation>
        <location evidence="1">Cell projection</location>
        <location evidence="1">Microvillus</location>
    </subcellularLocation>
    <subcellularLocation>
        <location evidence="4">Cell projection</location>
        <location evidence="4">Ruffle</location>
    </subcellularLocation>
    <subcellularLocation>
        <location evidence="3">Membrane raft</location>
    </subcellularLocation>
    <subcellularLocation>
        <location evidence="5">Membrane</location>
        <topology evidence="5">Single-pass type I membrane protein</topology>
    </subcellularLocation>
</comment>
<feature type="compositionally biased region" description="Low complexity" evidence="19">
    <location>
        <begin position="68"/>
        <end position="78"/>
    </location>
</feature>
<comment type="caution">
    <text evidence="22">The sequence shown here is derived from an EMBL/GenBank/DDBJ whole genome shotgun (WGS) entry which is preliminary data.</text>
</comment>